<comment type="caution">
    <text evidence="1">The sequence shown here is derived from an EMBL/GenBank/DDBJ whole genome shotgun (WGS) entry which is preliminary data.</text>
</comment>
<name>A0ABP1HK12_9EUKA</name>
<proteinExistence type="predicted"/>
<evidence type="ECO:0000313" key="1">
    <source>
        <dbReference type="EMBL" id="CAL5993976.1"/>
    </source>
</evidence>
<evidence type="ECO:0000313" key="2">
    <source>
        <dbReference type="Proteomes" id="UP001642409"/>
    </source>
</evidence>
<accession>A0ABP1HK12</accession>
<dbReference type="EMBL" id="CAXDID020000031">
    <property type="protein sequence ID" value="CAL5993976.1"/>
    <property type="molecule type" value="Genomic_DNA"/>
</dbReference>
<organism evidence="1 2">
    <name type="scientific">Hexamita inflata</name>
    <dbReference type="NCBI Taxonomy" id="28002"/>
    <lineage>
        <taxon>Eukaryota</taxon>
        <taxon>Metamonada</taxon>
        <taxon>Diplomonadida</taxon>
        <taxon>Hexamitidae</taxon>
        <taxon>Hexamitinae</taxon>
        <taxon>Hexamita</taxon>
    </lineage>
</organism>
<protein>
    <submittedName>
        <fullName evidence="1">Hypothetical_protein</fullName>
    </submittedName>
</protein>
<sequence>MMILLQRSRQKIAKNIVLIEVTEVKSAGCTYLSKAPITCYLYCHIRFLQLIKTLPFSRLKNLATLRVEINNSKTYSHAKTSYRFFEPQNNKIDAFKRKFLGERLFIQVYSASIIWEWLTNRYRLYEDV</sequence>
<gene>
    <name evidence="1" type="ORF">HINF_LOCUS13324</name>
</gene>
<keyword evidence="2" id="KW-1185">Reference proteome</keyword>
<reference evidence="1 2" key="1">
    <citation type="submission" date="2024-07" db="EMBL/GenBank/DDBJ databases">
        <authorList>
            <person name="Akdeniz Z."/>
        </authorList>
    </citation>
    <scope>NUCLEOTIDE SEQUENCE [LARGE SCALE GENOMIC DNA]</scope>
</reference>
<dbReference type="Proteomes" id="UP001642409">
    <property type="component" value="Unassembled WGS sequence"/>
</dbReference>